<reference evidence="2" key="1">
    <citation type="submission" date="2019-09" db="EMBL/GenBank/DDBJ databases">
        <title>Draft genome information of white flower Hibiscus syriacus.</title>
        <authorList>
            <person name="Kim Y.-M."/>
        </authorList>
    </citation>
    <scope>NUCLEOTIDE SEQUENCE [LARGE SCALE GENOMIC DNA]</scope>
    <source>
        <strain evidence="2">YM2019G1</strain>
    </source>
</reference>
<dbReference type="Pfam" id="PF05742">
    <property type="entry name" value="TANGO2"/>
    <property type="match status" value="1"/>
</dbReference>
<dbReference type="OrthoDB" id="191601at2759"/>
<feature type="transmembrane region" description="Helical" evidence="1">
    <location>
        <begin position="12"/>
        <end position="33"/>
    </location>
</feature>
<sequence>MHARTRRNCIIFLPNLLVSSHSLGTMCIGAFIWQAHPLYPLLLIQNRDEYRNRPTKALAWWDVDGVEILGGRDEVGGGTWLACTRQGRVAFLTNVLELHPHPDAKTRGDLPLLFLESTKSPMEFAHELAADAHRYNGFNLIVADIPSKSMVYISNRPMGEPVSIQQVSPGLHVLSNAKLDSPWPKAQRLGKGFKQMLNQYGKTQVMVKEMVEKLMKDKVKADKSKLPGICDLDWEFSLSSVFVEVDTPLGMYGTRSTAALAIRAGGQVSFYENCLEEGVWFERTINYTIN</sequence>
<dbReference type="PANTHER" id="PTHR17985">
    <property type="entry name" value="SER/THR-RICH PROTEIN T10 IN DGCR REGION"/>
    <property type="match status" value="1"/>
</dbReference>
<accession>A0A6A3C170</accession>
<dbReference type="EMBL" id="VEPZ02000665">
    <property type="protein sequence ID" value="KAE8720992.1"/>
    <property type="molecule type" value="Genomic_DNA"/>
</dbReference>
<dbReference type="PANTHER" id="PTHR17985:SF8">
    <property type="entry name" value="TRANSPORT AND GOLGI ORGANIZATION PROTEIN 2 HOMOLOG"/>
    <property type="match status" value="1"/>
</dbReference>
<dbReference type="Proteomes" id="UP000436088">
    <property type="component" value="Unassembled WGS sequence"/>
</dbReference>
<protein>
    <submittedName>
        <fullName evidence="2">Pentatricopeptide repeat-containing protein</fullName>
    </submittedName>
</protein>
<dbReference type="InterPro" id="IPR008551">
    <property type="entry name" value="TANGO2"/>
</dbReference>
<organism evidence="2 3">
    <name type="scientific">Hibiscus syriacus</name>
    <name type="common">Rose of Sharon</name>
    <dbReference type="NCBI Taxonomy" id="106335"/>
    <lineage>
        <taxon>Eukaryota</taxon>
        <taxon>Viridiplantae</taxon>
        <taxon>Streptophyta</taxon>
        <taxon>Embryophyta</taxon>
        <taxon>Tracheophyta</taxon>
        <taxon>Spermatophyta</taxon>
        <taxon>Magnoliopsida</taxon>
        <taxon>eudicotyledons</taxon>
        <taxon>Gunneridae</taxon>
        <taxon>Pentapetalae</taxon>
        <taxon>rosids</taxon>
        <taxon>malvids</taxon>
        <taxon>Malvales</taxon>
        <taxon>Malvaceae</taxon>
        <taxon>Malvoideae</taxon>
        <taxon>Hibiscus</taxon>
    </lineage>
</organism>
<keyword evidence="3" id="KW-1185">Reference proteome</keyword>
<keyword evidence="1" id="KW-1133">Transmembrane helix</keyword>
<keyword evidence="1" id="KW-0812">Transmembrane</keyword>
<dbReference type="AlphaFoldDB" id="A0A6A3C170"/>
<evidence type="ECO:0000313" key="3">
    <source>
        <dbReference type="Proteomes" id="UP000436088"/>
    </source>
</evidence>
<name>A0A6A3C170_HIBSY</name>
<evidence type="ECO:0000256" key="1">
    <source>
        <dbReference type="SAM" id="Phobius"/>
    </source>
</evidence>
<comment type="caution">
    <text evidence="2">The sequence shown here is derived from an EMBL/GenBank/DDBJ whole genome shotgun (WGS) entry which is preliminary data.</text>
</comment>
<gene>
    <name evidence="2" type="ORF">F3Y22_tig00017792pilonHSYRG00084</name>
</gene>
<evidence type="ECO:0000313" key="2">
    <source>
        <dbReference type="EMBL" id="KAE8720992.1"/>
    </source>
</evidence>
<keyword evidence="1" id="KW-0472">Membrane</keyword>
<proteinExistence type="predicted"/>